<reference evidence="3" key="2">
    <citation type="submission" date="2015-01" db="EMBL/GenBank/DDBJ databases">
        <title>Evolutionary Origins and Diversification of the Mycorrhizal Mutualists.</title>
        <authorList>
            <consortium name="DOE Joint Genome Institute"/>
            <consortium name="Mycorrhizal Genomics Consortium"/>
            <person name="Kohler A."/>
            <person name="Kuo A."/>
            <person name="Nagy L.G."/>
            <person name="Floudas D."/>
            <person name="Copeland A."/>
            <person name="Barry K.W."/>
            <person name="Cichocki N."/>
            <person name="Veneault-Fourrey C."/>
            <person name="LaButti K."/>
            <person name="Lindquist E.A."/>
            <person name="Lipzen A."/>
            <person name="Lundell T."/>
            <person name="Morin E."/>
            <person name="Murat C."/>
            <person name="Riley R."/>
            <person name="Ohm R."/>
            <person name="Sun H."/>
            <person name="Tunlid A."/>
            <person name="Henrissat B."/>
            <person name="Grigoriev I.V."/>
            <person name="Hibbett D.S."/>
            <person name="Martin F."/>
        </authorList>
    </citation>
    <scope>NUCLEOTIDE SEQUENCE [LARGE SCALE GENOMIC DNA]</scope>
    <source>
        <strain evidence="3">Ve08.2h10</strain>
    </source>
</reference>
<dbReference type="AlphaFoldDB" id="A0A0D0D5V4"/>
<gene>
    <name evidence="2" type="ORF">PAXRUDRAFT_22189</name>
</gene>
<protein>
    <submittedName>
        <fullName evidence="2">Uncharacterized protein</fullName>
    </submittedName>
</protein>
<organism evidence="2 3">
    <name type="scientific">Paxillus rubicundulus Ve08.2h10</name>
    <dbReference type="NCBI Taxonomy" id="930991"/>
    <lineage>
        <taxon>Eukaryota</taxon>
        <taxon>Fungi</taxon>
        <taxon>Dikarya</taxon>
        <taxon>Basidiomycota</taxon>
        <taxon>Agaricomycotina</taxon>
        <taxon>Agaricomycetes</taxon>
        <taxon>Agaricomycetidae</taxon>
        <taxon>Boletales</taxon>
        <taxon>Paxilineae</taxon>
        <taxon>Paxillaceae</taxon>
        <taxon>Paxillus</taxon>
    </lineage>
</organism>
<sequence length="170" mass="18526">AFLLCKAGPNDQFNLSFERLSSPETLWALRTLPKDEQKLWKKLTGDVFGKGEDAAVPSQATCSAGDVGEDGGNIEPPFSATDLENAELTNDDAPLDVVMEHLANDNSSKKLPVGYTITTDGSIVITTELELYERVVMEAATDETGPGDVRHGRGKRRKVANKQYGNFDEH</sequence>
<evidence type="ECO:0000313" key="3">
    <source>
        <dbReference type="Proteomes" id="UP000054538"/>
    </source>
</evidence>
<dbReference type="EMBL" id="KN831029">
    <property type="protein sequence ID" value="KIK72265.1"/>
    <property type="molecule type" value="Genomic_DNA"/>
</dbReference>
<name>A0A0D0D5V4_9AGAM</name>
<reference evidence="2 3" key="1">
    <citation type="submission" date="2014-04" db="EMBL/GenBank/DDBJ databases">
        <authorList>
            <consortium name="DOE Joint Genome Institute"/>
            <person name="Kuo A."/>
            <person name="Kohler A."/>
            <person name="Jargeat P."/>
            <person name="Nagy L.G."/>
            <person name="Floudas D."/>
            <person name="Copeland A."/>
            <person name="Barry K.W."/>
            <person name="Cichocki N."/>
            <person name="Veneault-Fourrey C."/>
            <person name="LaButti K."/>
            <person name="Lindquist E.A."/>
            <person name="Lipzen A."/>
            <person name="Lundell T."/>
            <person name="Morin E."/>
            <person name="Murat C."/>
            <person name="Sun H."/>
            <person name="Tunlid A."/>
            <person name="Henrissat B."/>
            <person name="Grigoriev I.V."/>
            <person name="Hibbett D.S."/>
            <person name="Martin F."/>
            <person name="Nordberg H.P."/>
            <person name="Cantor M.N."/>
            <person name="Hua S.X."/>
        </authorList>
    </citation>
    <scope>NUCLEOTIDE SEQUENCE [LARGE SCALE GENOMIC DNA]</scope>
    <source>
        <strain evidence="2 3">Ve08.2h10</strain>
    </source>
</reference>
<proteinExistence type="predicted"/>
<dbReference type="OrthoDB" id="3341102at2759"/>
<accession>A0A0D0D5V4</accession>
<evidence type="ECO:0000313" key="2">
    <source>
        <dbReference type="EMBL" id="KIK72265.1"/>
    </source>
</evidence>
<feature type="non-terminal residue" evidence="2">
    <location>
        <position position="1"/>
    </location>
</feature>
<dbReference type="HOGENOM" id="CLU_1587035_0_0_1"/>
<feature type="region of interest" description="Disordered" evidence="1">
    <location>
        <begin position="142"/>
        <end position="170"/>
    </location>
</feature>
<dbReference type="Proteomes" id="UP000054538">
    <property type="component" value="Unassembled WGS sequence"/>
</dbReference>
<dbReference type="InParanoid" id="A0A0D0D5V4"/>
<keyword evidence="3" id="KW-1185">Reference proteome</keyword>
<evidence type="ECO:0000256" key="1">
    <source>
        <dbReference type="SAM" id="MobiDB-lite"/>
    </source>
</evidence>